<reference evidence="3 4" key="1">
    <citation type="journal article" date="2013" name="Curr. Biol.">
        <title>Shared signatures of parasitism and phylogenomics unite Cryptomycota and microsporidia.</title>
        <authorList>
            <person name="James T.Y."/>
            <person name="Pelin A."/>
            <person name="Bonen L."/>
            <person name="Ahrendt S."/>
            <person name="Sain D."/>
            <person name="Corradi N."/>
            <person name="Stajich J.E."/>
        </authorList>
    </citation>
    <scope>NUCLEOTIDE SEQUENCE [LARGE SCALE GENOMIC DNA]</scope>
    <source>
        <strain evidence="3 4">CSF55</strain>
    </source>
</reference>
<evidence type="ECO:0000256" key="2">
    <source>
        <dbReference type="SAM" id="SignalP"/>
    </source>
</evidence>
<accession>A0A075B367</accession>
<evidence type="ECO:0000313" key="3">
    <source>
        <dbReference type="EMBL" id="EPZ36794.1"/>
    </source>
</evidence>
<sequence length="304" mass="31829">MVHVLALAVLIGIAKSAPIPYPPPNYAQQNQIPNPSYQNTGSGYGNGGQAGFVTPQSGYFGGPVPPVSNFASSMGNGGPVGIVSPQYNNFGTPVPSAYNNGNSMTSGNGSPAGIVTPQSNNFGSIVPPISNTGSSTTNSGSSQARAEDSGCNRDANGKCIKCSNGNEKALLVDVDKKVYACGVEVNGCKVYDAGDKLSCKECTDKNNGPFLTTENKKICVAPIADCEKYKPDGNTCDVCKENGSKRLPSSDGKKCLTLEKDDQSDPECKYRKEKDNAIECLPTGWLDREKDGATGWKATKCDEG</sequence>
<keyword evidence="2" id="KW-0732">Signal</keyword>
<protein>
    <submittedName>
        <fullName evidence="3">Uncharacterized protein</fullName>
    </submittedName>
</protein>
<organism evidence="3 4">
    <name type="scientific">Rozella allomycis (strain CSF55)</name>
    <dbReference type="NCBI Taxonomy" id="988480"/>
    <lineage>
        <taxon>Eukaryota</taxon>
        <taxon>Fungi</taxon>
        <taxon>Fungi incertae sedis</taxon>
        <taxon>Cryptomycota</taxon>
        <taxon>Cryptomycota incertae sedis</taxon>
        <taxon>Rozella</taxon>
    </lineage>
</organism>
<dbReference type="HOGENOM" id="CLU_915729_0_0_1"/>
<proteinExistence type="predicted"/>
<feature type="region of interest" description="Disordered" evidence="1">
    <location>
        <begin position="129"/>
        <end position="149"/>
    </location>
</feature>
<name>A0A075B367_ROZAC</name>
<feature type="chain" id="PRO_5001705701" evidence="2">
    <location>
        <begin position="17"/>
        <end position="304"/>
    </location>
</feature>
<dbReference type="EMBL" id="KE560431">
    <property type="protein sequence ID" value="EPZ36794.1"/>
    <property type="molecule type" value="Genomic_DNA"/>
</dbReference>
<gene>
    <name evidence="3" type="ORF">O9G_004586</name>
</gene>
<evidence type="ECO:0000313" key="4">
    <source>
        <dbReference type="Proteomes" id="UP000030755"/>
    </source>
</evidence>
<dbReference type="AlphaFoldDB" id="A0A075B367"/>
<evidence type="ECO:0000256" key="1">
    <source>
        <dbReference type="SAM" id="MobiDB-lite"/>
    </source>
</evidence>
<keyword evidence="4" id="KW-1185">Reference proteome</keyword>
<feature type="compositionally biased region" description="Low complexity" evidence="1">
    <location>
        <begin position="130"/>
        <end position="142"/>
    </location>
</feature>
<feature type="signal peptide" evidence="2">
    <location>
        <begin position="1"/>
        <end position="16"/>
    </location>
</feature>
<dbReference type="Proteomes" id="UP000030755">
    <property type="component" value="Unassembled WGS sequence"/>
</dbReference>